<comment type="subcellular location">
    <subcellularLocation>
        <location evidence="1 5">Cell membrane</location>
        <topology evidence="1 5">Multi-pass membrane protein</topology>
    </subcellularLocation>
</comment>
<dbReference type="PROSITE" id="PS50928">
    <property type="entry name" value="ABC_TM1"/>
    <property type="match status" value="1"/>
</dbReference>
<keyword evidence="5" id="KW-0813">Transport</keyword>
<gene>
    <name evidence="7" type="ordered locus">WS1159</name>
</gene>
<reference evidence="7 8" key="1">
    <citation type="journal article" date="2003" name="Proc. Natl. Acad. Sci. U.S.A.">
        <title>Complete genome sequence and analysis of Wolinella succinogenes.</title>
        <authorList>
            <person name="Baar C."/>
            <person name="Eppinger M."/>
            <person name="Raddatz G."/>
            <person name="Simon JM."/>
            <person name="Lanz C."/>
            <person name="Klimmek O."/>
            <person name="Nandakumar R."/>
            <person name="Gross R."/>
            <person name="Rosinus A."/>
            <person name="Keller H."/>
            <person name="Jagtap P."/>
            <person name="Linke B."/>
            <person name="Meyer F."/>
            <person name="Lederer H."/>
            <person name="Schuster S.C."/>
        </authorList>
    </citation>
    <scope>NUCLEOTIDE SEQUENCE [LARGE SCALE GENOMIC DNA]</scope>
    <source>
        <strain evidence="8">ATCC 29543 / DSM 1740 / CCUG 13145 / JCM 31913 / LMG 7466 / NCTC 11488 / FDC 602W</strain>
    </source>
</reference>
<keyword evidence="4 5" id="KW-0472">Membrane</keyword>
<evidence type="ECO:0000313" key="8">
    <source>
        <dbReference type="Proteomes" id="UP000000422"/>
    </source>
</evidence>
<keyword evidence="3 5" id="KW-1133">Transmembrane helix</keyword>
<feature type="transmembrane region" description="Helical" evidence="5">
    <location>
        <begin position="7"/>
        <end position="28"/>
    </location>
</feature>
<dbReference type="KEGG" id="wsu:WS1159"/>
<dbReference type="InterPro" id="IPR035906">
    <property type="entry name" value="MetI-like_sf"/>
</dbReference>
<sequence>MRLIAPLSGNLLAFWVMLYLSYALPLWLPGDYSSALYASSHVVLNSEQEALLAQSTSSVPTFFEYVTRLLRGDLGRSLAYGSPISTLLLEALPWTLALALSAQIFAFVLGLFLGVEAIFRHGSPLERGLFHALVALESIPEIVLGVGLWLFLALFWGIFPLQGGEEPYSTQKGLARLLELGYYGFLPFLTLTLSYLPSYFLLTRAALLPQMGAPYLKSAATRGIAPSRLRYIHALPNALMPLLTRLTLRLPLMLFGVVLIEGIFSYPGIGSLLLSAIAKRDPALIQAIILLLALLVMLANSALYLLAFRFEPKNLASFKANR</sequence>
<keyword evidence="8" id="KW-1185">Reference proteome</keyword>
<comment type="similarity">
    <text evidence="5">Belongs to the binding-protein-dependent transport system permease family.</text>
</comment>
<dbReference type="STRING" id="273121.WS1159"/>
<dbReference type="EMBL" id="BX571660">
    <property type="protein sequence ID" value="CAE10246.1"/>
    <property type="molecule type" value="Genomic_DNA"/>
</dbReference>
<evidence type="ECO:0000256" key="4">
    <source>
        <dbReference type="ARBA" id="ARBA00023136"/>
    </source>
</evidence>
<feature type="transmembrane region" description="Helical" evidence="5">
    <location>
        <begin position="252"/>
        <end position="277"/>
    </location>
</feature>
<dbReference type="GO" id="GO:0005886">
    <property type="term" value="C:plasma membrane"/>
    <property type="evidence" value="ECO:0007669"/>
    <property type="project" value="UniProtKB-SubCell"/>
</dbReference>
<dbReference type="Pfam" id="PF00528">
    <property type="entry name" value="BPD_transp_1"/>
    <property type="match status" value="1"/>
</dbReference>
<dbReference type="InterPro" id="IPR000515">
    <property type="entry name" value="MetI-like"/>
</dbReference>
<accession>Q7M968</accession>
<feature type="transmembrane region" description="Helical" evidence="5">
    <location>
        <begin position="180"/>
        <end position="202"/>
    </location>
</feature>
<evidence type="ECO:0000256" key="5">
    <source>
        <dbReference type="RuleBase" id="RU363032"/>
    </source>
</evidence>
<dbReference type="HOGENOM" id="CLU_036879_1_0_7"/>
<keyword evidence="2 5" id="KW-0812">Transmembrane</keyword>
<evidence type="ECO:0000256" key="1">
    <source>
        <dbReference type="ARBA" id="ARBA00004651"/>
    </source>
</evidence>
<dbReference type="eggNOG" id="COG0601">
    <property type="taxonomic scope" value="Bacteria"/>
</dbReference>
<evidence type="ECO:0000259" key="6">
    <source>
        <dbReference type="PROSITE" id="PS50928"/>
    </source>
</evidence>
<dbReference type="SUPFAM" id="SSF161098">
    <property type="entry name" value="MetI-like"/>
    <property type="match status" value="1"/>
</dbReference>
<evidence type="ECO:0000256" key="2">
    <source>
        <dbReference type="ARBA" id="ARBA00022692"/>
    </source>
</evidence>
<evidence type="ECO:0000256" key="3">
    <source>
        <dbReference type="ARBA" id="ARBA00022989"/>
    </source>
</evidence>
<organism evidence="8">
    <name type="scientific">Wolinella succinogenes (strain ATCC 29543 / DSM 1740 / CCUG 13145 / JCM 31913 / LMG 7466 / NCTC 11488 / FDC 602W)</name>
    <name type="common">Vibrio succinogenes</name>
    <dbReference type="NCBI Taxonomy" id="273121"/>
    <lineage>
        <taxon>Bacteria</taxon>
        <taxon>Pseudomonadati</taxon>
        <taxon>Campylobacterota</taxon>
        <taxon>Epsilonproteobacteria</taxon>
        <taxon>Campylobacterales</taxon>
        <taxon>Helicobacteraceae</taxon>
        <taxon>Wolinella</taxon>
    </lineage>
</organism>
<feature type="domain" description="ABC transmembrane type-1" evidence="6">
    <location>
        <begin position="92"/>
        <end position="307"/>
    </location>
</feature>
<feature type="transmembrane region" description="Helical" evidence="5">
    <location>
        <begin position="96"/>
        <end position="119"/>
    </location>
</feature>
<dbReference type="Gene3D" id="1.10.3720.10">
    <property type="entry name" value="MetI-like"/>
    <property type="match status" value="1"/>
</dbReference>
<feature type="transmembrane region" description="Helical" evidence="5">
    <location>
        <begin position="139"/>
        <end position="160"/>
    </location>
</feature>
<dbReference type="Proteomes" id="UP000000422">
    <property type="component" value="Chromosome"/>
</dbReference>
<dbReference type="CDD" id="cd06261">
    <property type="entry name" value="TM_PBP2"/>
    <property type="match status" value="1"/>
</dbReference>
<dbReference type="PANTHER" id="PTHR43376:SF1">
    <property type="entry name" value="OLIGOPEPTIDE TRANSPORT SYSTEM PERMEASE PROTEIN"/>
    <property type="match status" value="1"/>
</dbReference>
<evidence type="ECO:0000313" key="7">
    <source>
        <dbReference type="EMBL" id="CAE10246.1"/>
    </source>
</evidence>
<protein>
    <submittedName>
        <fullName evidence="7">PUTATIVE ABC TRANSPORTER, PERMEASE PROTEIN</fullName>
    </submittedName>
</protein>
<dbReference type="GO" id="GO:0055085">
    <property type="term" value="P:transmembrane transport"/>
    <property type="evidence" value="ECO:0007669"/>
    <property type="project" value="InterPro"/>
</dbReference>
<feature type="transmembrane region" description="Helical" evidence="5">
    <location>
        <begin position="283"/>
        <end position="307"/>
    </location>
</feature>
<proteinExistence type="inferred from homology"/>
<name>Q7M968_WOLSU</name>
<dbReference type="AlphaFoldDB" id="Q7M968"/>
<dbReference type="PANTHER" id="PTHR43376">
    <property type="entry name" value="OLIGOPEPTIDE TRANSPORT SYSTEM PERMEASE PROTEIN"/>
    <property type="match status" value="1"/>
</dbReference>